<proteinExistence type="predicted"/>
<keyword evidence="2" id="KW-1185">Reference proteome</keyword>
<organism evidence="1 2">
    <name type="scientific">Psychrosphaera algicola</name>
    <dbReference type="NCBI Taxonomy" id="3023714"/>
    <lineage>
        <taxon>Bacteria</taxon>
        <taxon>Pseudomonadati</taxon>
        <taxon>Pseudomonadota</taxon>
        <taxon>Gammaproteobacteria</taxon>
        <taxon>Alteromonadales</taxon>
        <taxon>Pseudoalteromonadaceae</taxon>
        <taxon>Psychrosphaera</taxon>
    </lineage>
</organism>
<dbReference type="SUPFAM" id="SSF55785">
    <property type="entry name" value="PYP-like sensor domain (PAS domain)"/>
    <property type="match status" value="1"/>
</dbReference>
<evidence type="ECO:0000313" key="1">
    <source>
        <dbReference type="EMBL" id="MDC2891264.1"/>
    </source>
</evidence>
<dbReference type="Proteomes" id="UP001528411">
    <property type="component" value="Unassembled WGS sequence"/>
</dbReference>
<evidence type="ECO:0000313" key="2">
    <source>
        <dbReference type="Proteomes" id="UP001528411"/>
    </source>
</evidence>
<dbReference type="Gene3D" id="3.30.450.20">
    <property type="entry name" value="PAS domain"/>
    <property type="match status" value="1"/>
</dbReference>
<gene>
    <name evidence="1" type="ORF">PN838_24105</name>
</gene>
<accession>A0ABT5FJ95</accession>
<dbReference type="InterPro" id="IPR035965">
    <property type="entry name" value="PAS-like_dom_sf"/>
</dbReference>
<reference evidence="1 2" key="1">
    <citation type="submission" date="2023-01" db="EMBL/GenBank/DDBJ databases">
        <title>Psychrosphaera sp. nov., isolated from marine algae.</title>
        <authorList>
            <person name="Bayburt H."/>
            <person name="Choi B.J."/>
            <person name="Kim J.M."/>
            <person name="Choi D.G."/>
            <person name="Jeon C.O."/>
        </authorList>
    </citation>
    <scope>NUCLEOTIDE SEQUENCE [LARGE SCALE GENOMIC DNA]</scope>
    <source>
        <strain evidence="1 2">G1-22</strain>
    </source>
</reference>
<dbReference type="RefSeq" id="WP_272182281.1">
    <property type="nucleotide sequence ID" value="NZ_JAQOMS010000002.1"/>
</dbReference>
<sequence length="99" mass="11667">MLPNPKRSLSDFVHPEDIGNITATDLRSPKGYQLEFRLIDRENNTKWMLGYGRAIKIDGSDEYYLDGFIMDITDRKKWNQNSLLRKKMQKKPPRLGPHF</sequence>
<dbReference type="EMBL" id="JAQOMS010000002">
    <property type="protein sequence ID" value="MDC2891264.1"/>
    <property type="molecule type" value="Genomic_DNA"/>
</dbReference>
<protein>
    <submittedName>
        <fullName evidence="1">Uncharacterized protein</fullName>
    </submittedName>
</protein>
<dbReference type="InterPro" id="IPR000014">
    <property type="entry name" value="PAS"/>
</dbReference>
<comment type="caution">
    <text evidence="1">The sequence shown here is derived from an EMBL/GenBank/DDBJ whole genome shotgun (WGS) entry which is preliminary data.</text>
</comment>
<dbReference type="CDD" id="cd00130">
    <property type="entry name" value="PAS"/>
    <property type="match status" value="1"/>
</dbReference>
<name>A0ABT5FJ95_9GAMM</name>